<feature type="compositionally biased region" description="Polar residues" evidence="1">
    <location>
        <begin position="44"/>
        <end position="60"/>
    </location>
</feature>
<dbReference type="Proteomes" id="UP000473014">
    <property type="component" value="Unassembled WGS sequence"/>
</dbReference>
<protein>
    <submittedName>
        <fullName evidence="2">Uncharacterized protein</fullName>
    </submittedName>
</protein>
<keyword evidence="3" id="KW-1185">Reference proteome</keyword>
<feature type="region of interest" description="Disordered" evidence="1">
    <location>
        <begin position="41"/>
        <end position="60"/>
    </location>
</feature>
<name>A0A6G2BE02_9ACTN</name>
<organism evidence="2 3">
    <name type="scientific">Streptomyces taklimakanensis</name>
    <dbReference type="NCBI Taxonomy" id="2569853"/>
    <lineage>
        <taxon>Bacteria</taxon>
        <taxon>Bacillati</taxon>
        <taxon>Actinomycetota</taxon>
        <taxon>Actinomycetes</taxon>
        <taxon>Kitasatosporales</taxon>
        <taxon>Streptomycetaceae</taxon>
        <taxon>Streptomyces</taxon>
    </lineage>
</organism>
<sequence length="60" mass="6329">MTANDFATTHGDPATWTTNHIETQQNLALADSADDNHAAVTAIHPQNTDRTPSPITSTAA</sequence>
<accession>A0A6G2BE02</accession>
<comment type="caution">
    <text evidence="2">The sequence shown here is derived from an EMBL/GenBank/DDBJ whole genome shotgun (WGS) entry which is preliminary data.</text>
</comment>
<dbReference type="RefSeq" id="WP_155071418.1">
    <property type="nucleotide sequence ID" value="NZ_WIXO01000001.1"/>
</dbReference>
<reference evidence="2 3" key="1">
    <citation type="submission" date="2019-11" db="EMBL/GenBank/DDBJ databases">
        <authorList>
            <person name="Yuan L."/>
        </authorList>
    </citation>
    <scope>NUCLEOTIDE SEQUENCE [LARGE SCALE GENOMIC DNA]</scope>
    <source>
        <strain evidence="2 3">TRM43335</strain>
    </source>
</reference>
<gene>
    <name evidence="2" type="ORF">F0L17_14570</name>
</gene>
<dbReference type="AlphaFoldDB" id="A0A6G2BE02"/>
<proteinExistence type="predicted"/>
<dbReference type="EMBL" id="WIXO01000001">
    <property type="protein sequence ID" value="MTE20309.1"/>
    <property type="molecule type" value="Genomic_DNA"/>
</dbReference>
<evidence type="ECO:0000256" key="1">
    <source>
        <dbReference type="SAM" id="MobiDB-lite"/>
    </source>
</evidence>
<evidence type="ECO:0000313" key="2">
    <source>
        <dbReference type="EMBL" id="MTE20309.1"/>
    </source>
</evidence>
<evidence type="ECO:0000313" key="3">
    <source>
        <dbReference type="Proteomes" id="UP000473014"/>
    </source>
</evidence>